<evidence type="ECO:0008006" key="3">
    <source>
        <dbReference type="Google" id="ProtNLM"/>
    </source>
</evidence>
<sequence length="431" mass="49216">MLNLGMEYVWLDVLCLRRHGKQENKCLHGEEWKTDVPTGSPQLWLNQAWTLQEISRKWMIGGTTVVEQDHKAMLDRIHEHLGTLVNTVHRVDNVFNLLVRLRKCKSEHAVGHVAALIFPLWSKAIPTYNATQSFKDLWLAVRTKHRGDTFFLYPRPGSEQVWRPLWNQVITERRLLTGKGRVQGLDTDDSKGPLQQGKLVIKGDTGTLHSLEIIAAHPYATPDDSYTLIASGWKSGTRVPSTEIYWVAGRRLPEWKFEKIAVFTMTDVKEDRGYDEGVFISFLSTNYRMPDGQCADLTDCQHDDQGALLSQAKVTQHRTNIHATRLYIIGSPRQCGLLSPLLSITKKRKEETMKGERWVNTPAVLRPVLLPSFFPVLQLAHSIDLPTLRLFSKHQHFPLLSIYGHVTRSSKWHIIFWTDGNEASVGTSCNR</sequence>
<accession>A0AA39J7G0</accession>
<keyword evidence="2" id="KW-1185">Reference proteome</keyword>
<dbReference type="EMBL" id="JAUEPT010000056">
    <property type="protein sequence ID" value="KAK0436209.1"/>
    <property type="molecule type" value="Genomic_DNA"/>
</dbReference>
<dbReference type="AlphaFoldDB" id="A0AA39J7G0"/>
<evidence type="ECO:0000313" key="2">
    <source>
        <dbReference type="Proteomes" id="UP001175226"/>
    </source>
</evidence>
<name>A0AA39J7G0_9AGAR</name>
<evidence type="ECO:0000313" key="1">
    <source>
        <dbReference type="EMBL" id="KAK0436209.1"/>
    </source>
</evidence>
<organism evidence="1 2">
    <name type="scientific">Armillaria borealis</name>
    <dbReference type="NCBI Taxonomy" id="47425"/>
    <lineage>
        <taxon>Eukaryota</taxon>
        <taxon>Fungi</taxon>
        <taxon>Dikarya</taxon>
        <taxon>Basidiomycota</taxon>
        <taxon>Agaricomycotina</taxon>
        <taxon>Agaricomycetes</taxon>
        <taxon>Agaricomycetidae</taxon>
        <taxon>Agaricales</taxon>
        <taxon>Marasmiineae</taxon>
        <taxon>Physalacriaceae</taxon>
        <taxon>Armillaria</taxon>
    </lineage>
</organism>
<protein>
    <recommendedName>
        <fullName evidence="3">Heterokaryon incompatibility domain-containing protein</fullName>
    </recommendedName>
</protein>
<dbReference type="Proteomes" id="UP001175226">
    <property type="component" value="Unassembled WGS sequence"/>
</dbReference>
<reference evidence="1" key="1">
    <citation type="submission" date="2023-06" db="EMBL/GenBank/DDBJ databases">
        <authorList>
            <consortium name="Lawrence Berkeley National Laboratory"/>
            <person name="Ahrendt S."/>
            <person name="Sahu N."/>
            <person name="Indic B."/>
            <person name="Wong-Bajracharya J."/>
            <person name="Merenyi Z."/>
            <person name="Ke H.-M."/>
            <person name="Monk M."/>
            <person name="Kocsube S."/>
            <person name="Drula E."/>
            <person name="Lipzen A."/>
            <person name="Balint B."/>
            <person name="Henrissat B."/>
            <person name="Andreopoulos B."/>
            <person name="Martin F.M."/>
            <person name="Harder C.B."/>
            <person name="Rigling D."/>
            <person name="Ford K.L."/>
            <person name="Foster G.D."/>
            <person name="Pangilinan J."/>
            <person name="Papanicolaou A."/>
            <person name="Barry K."/>
            <person name="LaButti K."/>
            <person name="Viragh M."/>
            <person name="Koriabine M."/>
            <person name="Yan M."/>
            <person name="Riley R."/>
            <person name="Champramary S."/>
            <person name="Plett K.L."/>
            <person name="Tsai I.J."/>
            <person name="Slot J."/>
            <person name="Sipos G."/>
            <person name="Plett J."/>
            <person name="Nagy L.G."/>
            <person name="Grigoriev I.V."/>
        </authorList>
    </citation>
    <scope>NUCLEOTIDE SEQUENCE</scope>
    <source>
        <strain evidence="1">FPL87.14</strain>
    </source>
</reference>
<proteinExistence type="predicted"/>
<gene>
    <name evidence="1" type="ORF">EV421DRAFT_1981201</name>
</gene>
<comment type="caution">
    <text evidence="1">The sequence shown here is derived from an EMBL/GenBank/DDBJ whole genome shotgun (WGS) entry which is preliminary data.</text>
</comment>